<dbReference type="AlphaFoldDB" id="A0A1M5HJS9"/>
<proteinExistence type="predicted"/>
<dbReference type="STRING" id="1073325.SAMN05444483_105180"/>
<dbReference type="Proteomes" id="UP000183945">
    <property type="component" value="Unassembled WGS sequence"/>
</dbReference>
<evidence type="ECO:0000313" key="1">
    <source>
        <dbReference type="EMBL" id="SHG16216.1"/>
    </source>
</evidence>
<reference evidence="2" key="1">
    <citation type="submission" date="2016-11" db="EMBL/GenBank/DDBJ databases">
        <authorList>
            <person name="Varghese N."/>
            <person name="Submissions S."/>
        </authorList>
    </citation>
    <scope>NUCLEOTIDE SEQUENCE [LARGE SCALE GENOMIC DNA]</scope>
    <source>
        <strain evidence="2">DSM 24579</strain>
    </source>
</reference>
<name>A0A1M5HJS9_SALEC</name>
<keyword evidence="2" id="KW-1185">Reference proteome</keyword>
<dbReference type="EMBL" id="FQVT01000005">
    <property type="protein sequence ID" value="SHG16216.1"/>
    <property type="molecule type" value="Genomic_DNA"/>
</dbReference>
<organism evidence="1 2">
    <name type="scientific">Salegentibacter echinorum</name>
    <dbReference type="NCBI Taxonomy" id="1073325"/>
    <lineage>
        <taxon>Bacteria</taxon>
        <taxon>Pseudomonadati</taxon>
        <taxon>Bacteroidota</taxon>
        <taxon>Flavobacteriia</taxon>
        <taxon>Flavobacteriales</taxon>
        <taxon>Flavobacteriaceae</taxon>
        <taxon>Salegentibacter</taxon>
    </lineage>
</organism>
<sequence length="139" mass="16415">MLQYLAVIITARYFLTMKLKTLKPSYIRKNGMSLPFALCFIIHSNIIDTKRRVIYIFHLCNIINLRTIQPANFTTEYILKKIFEETAGIKIISKEALREYTGITDKKTFNKYFDHHLSKLALKKNKTYTLEETHRILLP</sequence>
<accession>A0A1M5HJS9</accession>
<evidence type="ECO:0000313" key="2">
    <source>
        <dbReference type="Proteomes" id="UP000183945"/>
    </source>
</evidence>
<gene>
    <name evidence="1" type="ORF">SAMN05444483_105180</name>
</gene>
<protein>
    <submittedName>
        <fullName evidence="1">Uncharacterized protein</fullName>
    </submittedName>
</protein>